<keyword evidence="7" id="KW-0934">Plastid</keyword>
<accession>A0A9W7HLT4</accession>
<evidence type="ECO:0000256" key="2">
    <source>
        <dbReference type="ARBA" id="ARBA00009596"/>
    </source>
</evidence>
<evidence type="ECO:0000256" key="7">
    <source>
        <dbReference type="RuleBase" id="RU367003"/>
    </source>
</evidence>
<dbReference type="Proteomes" id="UP001165190">
    <property type="component" value="Unassembled WGS sequence"/>
</dbReference>
<protein>
    <recommendedName>
        <fullName evidence="7">Protein TIC 20</fullName>
    </recommendedName>
</protein>
<keyword evidence="5 7" id="KW-1133">Transmembrane helix</keyword>
<dbReference type="PANTHER" id="PTHR33510:SF12">
    <property type="entry name" value="PROTEIN TIC 20-IV, CHLOROPLASTIC"/>
    <property type="match status" value="1"/>
</dbReference>
<name>A0A9W7HLT4_HIBTR</name>
<comment type="function">
    <text evidence="7">Involved in protein precursor import into chloroplasts.</text>
</comment>
<evidence type="ECO:0000313" key="9">
    <source>
        <dbReference type="Proteomes" id="UP001165190"/>
    </source>
</evidence>
<evidence type="ECO:0000256" key="5">
    <source>
        <dbReference type="ARBA" id="ARBA00022989"/>
    </source>
</evidence>
<dbReference type="Pfam" id="PF16166">
    <property type="entry name" value="TIC20"/>
    <property type="match status" value="1"/>
</dbReference>
<reference evidence="8" key="1">
    <citation type="submission" date="2023-05" db="EMBL/GenBank/DDBJ databases">
        <title>Genome and transcriptome analyses reveal genes involved in the formation of fine ridges on petal epidermal cells in Hibiscus trionum.</title>
        <authorList>
            <person name="Koshimizu S."/>
            <person name="Masuda S."/>
            <person name="Ishii T."/>
            <person name="Shirasu K."/>
            <person name="Hoshino A."/>
            <person name="Arita M."/>
        </authorList>
    </citation>
    <scope>NUCLEOTIDE SEQUENCE</scope>
    <source>
        <strain evidence="8">Hamamatsu line</strain>
    </source>
</reference>
<gene>
    <name evidence="8" type="ORF">HRI_001646100</name>
</gene>
<dbReference type="OrthoDB" id="602284at2759"/>
<dbReference type="InterPro" id="IPR005691">
    <property type="entry name" value="Tic20"/>
</dbReference>
<evidence type="ECO:0000256" key="3">
    <source>
        <dbReference type="ARBA" id="ARBA00022692"/>
    </source>
</evidence>
<evidence type="ECO:0000256" key="6">
    <source>
        <dbReference type="ARBA" id="ARBA00023136"/>
    </source>
</evidence>
<comment type="subcellular location">
    <subcellularLocation>
        <location evidence="1">Plastid</location>
        <location evidence="1">Chloroplast inner membrane</location>
        <topology evidence="1">Multi-pass membrane protein</topology>
    </subcellularLocation>
    <subcellularLocation>
        <location evidence="7">Plastid</location>
        <location evidence="7">Chloroplast membrane</location>
        <topology evidence="7">Multi-pass membrane protein</topology>
    </subcellularLocation>
</comment>
<sequence>MFENLIYFVPGPINGFPPWFLLIYKHFGYKWIVKNKDWPHFIRFHVMMGMLLRTGLQLVRYTSKLFPFMQYDGMLGMHFWAAIVVCFIFVLLECVGCALAGKYAADIPFVSDAAYAHTRFDIVSFQSPC</sequence>
<dbReference type="EMBL" id="BSYR01000017">
    <property type="protein sequence ID" value="GMI79768.1"/>
    <property type="molecule type" value="Genomic_DNA"/>
</dbReference>
<dbReference type="GO" id="GO:0009706">
    <property type="term" value="C:chloroplast inner membrane"/>
    <property type="evidence" value="ECO:0007669"/>
    <property type="project" value="UniProtKB-SubCell"/>
</dbReference>
<keyword evidence="6 7" id="KW-0472">Membrane</keyword>
<keyword evidence="9" id="KW-1185">Reference proteome</keyword>
<dbReference type="AlphaFoldDB" id="A0A9W7HLT4"/>
<evidence type="ECO:0000256" key="1">
    <source>
        <dbReference type="ARBA" id="ARBA00004478"/>
    </source>
</evidence>
<feature type="transmembrane region" description="Helical" evidence="7">
    <location>
        <begin position="79"/>
        <end position="101"/>
    </location>
</feature>
<evidence type="ECO:0000313" key="8">
    <source>
        <dbReference type="EMBL" id="GMI79768.1"/>
    </source>
</evidence>
<comment type="caution">
    <text evidence="7">Lacks conserved residue(s) required for the propagation of feature annotation.</text>
</comment>
<comment type="caution">
    <text evidence="8">The sequence shown here is derived from an EMBL/GenBank/DDBJ whole genome shotgun (WGS) entry which is preliminary data.</text>
</comment>
<keyword evidence="3 7" id="KW-0812">Transmembrane</keyword>
<evidence type="ECO:0000256" key="4">
    <source>
        <dbReference type="ARBA" id="ARBA00022780"/>
    </source>
</evidence>
<comment type="similarity">
    <text evidence="2 7">Belongs to the Tic20 family.</text>
</comment>
<feature type="transmembrane region" description="Helical" evidence="7">
    <location>
        <begin position="41"/>
        <end position="59"/>
    </location>
</feature>
<proteinExistence type="inferred from homology"/>
<keyword evidence="4" id="KW-1001">Plastid inner membrane</keyword>
<organism evidence="8 9">
    <name type="scientific">Hibiscus trionum</name>
    <name type="common">Flower of an hour</name>
    <dbReference type="NCBI Taxonomy" id="183268"/>
    <lineage>
        <taxon>Eukaryota</taxon>
        <taxon>Viridiplantae</taxon>
        <taxon>Streptophyta</taxon>
        <taxon>Embryophyta</taxon>
        <taxon>Tracheophyta</taxon>
        <taxon>Spermatophyta</taxon>
        <taxon>Magnoliopsida</taxon>
        <taxon>eudicotyledons</taxon>
        <taxon>Gunneridae</taxon>
        <taxon>Pentapetalae</taxon>
        <taxon>rosids</taxon>
        <taxon>malvids</taxon>
        <taxon>Malvales</taxon>
        <taxon>Malvaceae</taxon>
        <taxon>Malvoideae</taxon>
        <taxon>Hibiscus</taxon>
    </lineage>
</organism>
<keyword evidence="7" id="KW-0150">Chloroplast</keyword>
<dbReference type="PANTHER" id="PTHR33510">
    <property type="entry name" value="PROTEIN TIC 20-II, CHLOROPLASTIC"/>
    <property type="match status" value="1"/>
</dbReference>
<feature type="transmembrane region" description="Helical" evidence="7">
    <location>
        <begin position="6"/>
        <end position="29"/>
    </location>
</feature>